<evidence type="ECO:0000313" key="2">
    <source>
        <dbReference type="EMBL" id="KAL3317198.1"/>
    </source>
</evidence>
<accession>A0ABD2QCA8</accession>
<evidence type="ECO:0000313" key="3">
    <source>
        <dbReference type="Proteomes" id="UP001626550"/>
    </source>
</evidence>
<proteinExistence type="predicted"/>
<comment type="caution">
    <text evidence="2">The sequence shown here is derived from an EMBL/GenBank/DDBJ whole genome shotgun (WGS) entry which is preliminary data.</text>
</comment>
<dbReference type="AlphaFoldDB" id="A0ABD2QCA8"/>
<feature type="region of interest" description="Disordered" evidence="1">
    <location>
        <begin position="738"/>
        <end position="761"/>
    </location>
</feature>
<protein>
    <submittedName>
        <fullName evidence="2">Uncharacterized protein</fullName>
    </submittedName>
</protein>
<keyword evidence="3" id="KW-1185">Reference proteome</keyword>
<dbReference type="EMBL" id="JBJKFK010000415">
    <property type="protein sequence ID" value="KAL3317198.1"/>
    <property type="molecule type" value="Genomic_DNA"/>
</dbReference>
<evidence type="ECO:0000256" key="1">
    <source>
        <dbReference type="SAM" id="MobiDB-lite"/>
    </source>
</evidence>
<feature type="region of interest" description="Disordered" evidence="1">
    <location>
        <begin position="238"/>
        <end position="260"/>
    </location>
</feature>
<feature type="compositionally biased region" description="Basic and acidic residues" evidence="1">
    <location>
        <begin position="669"/>
        <end position="681"/>
    </location>
</feature>
<feature type="compositionally biased region" description="Acidic residues" evidence="1">
    <location>
        <begin position="181"/>
        <end position="204"/>
    </location>
</feature>
<gene>
    <name evidence="2" type="ORF">Ciccas_004151</name>
</gene>
<feature type="region of interest" description="Disordered" evidence="1">
    <location>
        <begin position="180"/>
        <end position="224"/>
    </location>
</feature>
<reference evidence="2 3" key="1">
    <citation type="submission" date="2024-11" db="EMBL/GenBank/DDBJ databases">
        <title>Adaptive evolution of stress response genes in parasites aligns with host niche diversity.</title>
        <authorList>
            <person name="Hahn C."/>
            <person name="Resl P."/>
        </authorList>
    </citation>
    <scope>NUCLEOTIDE SEQUENCE [LARGE SCALE GENOMIC DNA]</scope>
    <source>
        <strain evidence="2">EGGRZ-B1_66</strain>
        <tissue evidence="2">Body</tissue>
    </source>
</reference>
<sequence length="868" mass="99493">MNKSNVPKSNRNIQVVSMANVNYLNSREELKDDGSLLYAAIPGTGYLPLNRQKVPLLKHVFAPKNWHNDYLDVWVPCGPLGFHPLEYVYLRRNWDRVSRGMDTMTGCTTSRRKGVRDNRGNIYNVAPIFTRYEIILHLKDTPLKTFIPHMTDFFWPWTHSLLPNCEDWLEISFAEVKMYNDEEEEEEEDEDEDEEEDEDDDEEEKAIKIDEQEEPMDSSPIKRRKLPARQCARKAIKHFKETESSSDGEDKEYRPSSSENRLDQEIAELIGATRKLWSKEEDKIITLLYLVSIMLKGTRTDKGGHTAIKYTQIRDYVLTYCRPVYDLKTSSACSRRIRNLYKSSEQTKKLSIRAFELSSYPKLDEVPQAWFEFWKKEEAKALNLFDRLYKVVLNLYYPDMRPLYASSREALHEYRISPIASMIMPNKKRMEKEKSDLLNAAAMLSGGGLHEDIVDHLPELLNTQARQSNTGLWALSDDYNPDDMHMDVENLYLNLDFKLSSEFSKLGIVFPPLSQKTDIIFGVAFNIILVCFQVSWSRSACTSASNFFYEMYLCFQTVSAKYSRRIMGSRYRTSQRMMVFVRREFSAGCRFIYEVLSLKKMAEKLPGTATKPTVCFEHNLESNSTNPGHVAVLLDLIMQDEVNVDFEFNLGDVKLLPETDVSKEMRKRLRDSVSGHEEPSAKLRKSVSGEAMPVADATPPIIDFSTLANFMRELNEDDETQSGTCFTDETADVEMDPLTSIRPGGKVYHNSQPKGPSANRRIDNRLNLSVGTLKAIFEQENSRFPDFFRNDRGDQMTPETIAQLLTTEIEWSSANAAKTVSAASLNLNKVEATVLSLIEKGQELGATSSDLTVSFVCYSLMDSLVLLR</sequence>
<dbReference type="Proteomes" id="UP001626550">
    <property type="component" value="Unassembled WGS sequence"/>
</dbReference>
<feature type="region of interest" description="Disordered" evidence="1">
    <location>
        <begin position="669"/>
        <end position="691"/>
    </location>
</feature>
<organism evidence="2 3">
    <name type="scientific">Cichlidogyrus casuarinus</name>
    <dbReference type="NCBI Taxonomy" id="1844966"/>
    <lineage>
        <taxon>Eukaryota</taxon>
        <taxon>Metazoa</taxon>
        <taxon>Spiralia</taxon>
        <taxon>Lophotrochozoa</taxon>
        <taxon>Platyhelminthes</taxon>
        <taxon>Monogenea</taxon>
        <taxon>Monopisthocotylea</taxon>
        <taxon>Dactylogyridea</taxon>
        <taxon>Ancyrocephalidae</taxon>
        <taxon>Cichlidogyrus</taxon>
    </lineage>
</organism>
<name>A0ABD2QCA8_9PLAT</name>